<accession>A0A167QRR4</accession>
<gene>
    <name evidence="8" type="ORF">PHYBLDRAFT_157452</name>
</gene>
<dbReference type="PANTHER" id="PTHR17039">
    <property type="entry name" value="U3 SMALL NUCLEOLAR RIBONUCLEOPROTEIN PROTEIN MPP10"/>
    <property type="match status" value="1"/>
</dbReference>
<evidence type="ECO:0000313" key="8">
    <source>
        <dbReference type="EMBL" id="OAD80154.1"/>
    </source>
</evidence>
<dbReference type="AlphaFoldDB" id="A0A167QRR4"/>
<keyword evidence="3" id="KW-0698">rRNA processing</keyword>
<dbReference type="GeneID" id="28994523"/>
<reference evidence="9" key="1">
    <citation type="submission" date="2015-06" db="EMBL/GenBank/DDBJ databases">
        <title>Expansion of signal transduction pathways in fungi by whole-genome duplication.</title>
        <authorList>
            <consortium name="DOE Joint Genome Institute"/>
            <person name="Corrochano L.M."/>
            <person name="Kuo A."/>
            <person name="Marcet-Houben M."/>
            <person name="Polaino S."/>
            <person name="Salamov A."/>
            <person name="Villalobos J.M."/>
            <person name="Alvarez M.I."/>
            <person name="Avalos J."/>
            <person name="Benito E.P."/>
            <person name="Benoit I."/>
            <person name="Burger G."/>
            <person name="Camino L.P."/>
            <person name="Canovas D."/>
            <person name="Cerda-Olmedo E."/>
            <person name="Cheng J.-F."/>
            <person name="Dominguez A."/>
            <person name="Elias M."/>
            <person name="Eslava A.P."/>
            <person name="Glaser F."/>
            <person name="Grimwood J."/>
            <person name="Gutierrez G."/>
            <person name="Heitman J."/>
            <person name="Henrissat B."/>
            <person name="Iturriaga E.A."/>
            <person name="Lang B.F."/>
            <person name="Lavin J.L."/>
            <person name="Lee S."/>
            <person name="Li W."/>
            <person name="Lindquist E."/>
            <person name="Lopez-Garcia S."/>
            <person name="Luque E.M."/>
            <person name="Marcos A.T."/>
            <person name="Martin J."/>
            <person name="McCluskey K."/>
            <person name="Medina H.R."/>
            <person name="Miralles-Duran A."/>
            <person name="Miyazaki A."/>
            <person name="Munoz-Torres E."/>
            <person name="Oguiza J.A."/>
            <person name="Ohm R."/>
            <person name="Olmedo M."/>
            <person name="Orejas M."/>
            <person name="Ortiz-Castellanos L."/>
            <person name="Pisabarro A.G."/>
            <person name="Rodriguez-Romero J."/>
            <person name="Ruiz-Herrera J."/>
            <person name="Ruiz-Vazquez R."/>
            <person name="Sanz C."/>
            <person name="Schackwitz W."/>
            <person name="Schmutz J."/>
            <person name="Shahriari M."/>
            <person name="Shelest E."/>
            <person name="Silva-Franco F."/>
            <person name="Soanes D."/>
            <person name="Syed K."/>
            <person name="Tagua V.G."/>
            <person name="Talbot N.J."/>
            <person name="Thon M."/>
            <person name="De vries R.P."/>
            <person name="Wiebenga A."/>
            <person name="Yadav J.S."/>
            <person name="Braun E.L."/>
            <person name="Baker S."/>
            <person name="Garre V."/>
            <person name="Horwitz B."/>
            <person name="Torres-Martinez S."/>
            <person name="Idnurm A."/>
            <person name="Herrera-Estrella A."/>
            <person name="Gabaldon T."/>
            <person name="Grigoriev I.V."/>
        </authorList>
    </citation>
    <scope>NUCLEOTIDE SEQUENCE [LARGE SCALE GENOMIC DNA]</scope>
    <source>
        <strain evidence="9">NRRL 1555(-)</strain>
    </source>
</reference>
<dbReference type="GO" id="GO:0005732">
    <property type="term" value="C:sno(s)RNA-containing ribonucleoprotein complex"/>
    <property type="evidence" value="ECO:0007669"/>
    <property type="project" value="InterPro"/>
</dbReference>
<protein>
    <submittedName>
        <fullName evidence="8">Uncharacterized protein</fullName>
    </submittedName>
</protein>
<dbReference type="GO" id="GO:0034457">
    <property type="term" value="C:Mpp10 complex"/>
    <property type="evidence" value="ECO:0007669"/>
    <property type="project" value="InterPro"/>
</dbReference>
<dbReference type="InterPro" id="IPR012173">
    <property type="entry name" value="Mpp10"/>
</dbReference>
<dbReference type="STRING" id="763407.A0A167QRR4"/>
<sequence length="149" mass="16775">MFQTLCEKLDALSNFHYTPKAPKPEITVVSNAAAISMEDVTPVNVSDATLFAPEEVYDKKRNVIKSSTEMEQDERRRARAMKKKLAKKEKDIKERELKLIQKNNPNVGSRQAKTKAVKELLGQKNVTVINKDGKKISTKDKPISSASLF</sequence>
<evidence type="ECO:0000256" key="5">
    <source>
        <dbReference type="ARBA" id="ARBA00023274"/>
    </source>
</evidence>
<name>A0A167QRR4_PHYB8</name>
<dbReference type="Pfam" id="PF04006">
    <property type="entry name" value="Mpp10"/>
    <property type="match status" value="1"/>
</dbReference>
<evidence type="ECO:0000256" key="2">
    <source>
        <dbReference type="ARBA" id="ARBA00022517"/>
    </source>
</evidence>
<keyword evidence="9" id="KW-1185">Reference proteome</keyword>
<evidence type="ECO:0000313" key="9">
    <source>
        <dbReference type="Proteomes" id="UP000077315"/>
    </source>
</evidence>
<comment type="similarity">
    <text evidence="6">Belongs to the MPP10 family.</text>
</comment>
<evidence type="ECO:0000256" key="4">
    <source>
        <dbReference type="ARBA" id="ARBA00023242"/>
    </source>
</evidence>
<evidence type="ECO:0000256" key="1">
    <source>
        <dbReference type="ARBA" id="ARBA00004604"/>
    </source>
</evidence>
<dbReference type="RefSeq" id="XP_018298194.1">
    <property type="nucleotide sequence ID" value="XM_018433617.1"/>
</dbReference>
<dbReference type="InParanoid" id="A0A167QRR4"/>
<proteinExistence type="inferred from homology"/>
<dbReference type="GO" id="GO:0006364">
    <property type="term" value="P:rRNA processing"/>
    <property type="evidence" value="ECO:0007669"/>
    <property type="project" value="UniProtKB-KW"/>
</dbReference>
<dbReference type="EMBL" id="KV440972">
    <property type="protein sequence ID" value="OAD80154.1"/>
    <property type="molecule type" value="Genomic_DNA"/>
</dbReference>
<keyword evidence="4" id="KW-0539">Nucleus</keyword>
<keyword evidence="2" id="KW-0690">Ribosome biogenesis</keyword>
<dbReference type="PANTHER" id="PTHR17039:SF0">
    <property type="entry name" value="U3 SMALL NUCLEOLAR RIBONUCLEOPROTEIN PROTEIN MPP10"/>
    <property type="match status" value="1"/>
</dbReference>
<organism evidence="8 9">
    <name type="scientific">Phycomyces blakesleeanus (strain ATCC 8743b / DSM 1359 / FGSC 10004 / NBRC 33097 / NRRL 1555)</name>
    <dbReference type="NCBI Taxonomy" id="763407"/>
    <lineage>
        <taxon>Eukaryota</taxon>
        <taxon>Fungi</taxon>
        <taxon>Fungi incertae sedis</taxon>
        <taxon>Mucoromycota</taxon>
        <taxon>Mucoromycotina</taxon>
        <taxon>Mucoromycetes</taxon>
        <taxon>Mucorales</taxon>
        <taxon>Phycomycetaceae</taxon>
        <taxon>Phycomyces</taxon>
    </lineage>
</organism>
<comment type="subcellular location">
    <subcellularLocation>
        <location evidence="1">Nucleus</location>
        <location evidence="1">Nucleolus</location>
    </subcellularLocation>
</comment>
<evidence type="ECO:0000256" key="6">
    <source>
        <dbReference type="ARBA" id="ARBA00029455"/>
    </source>
</evidence>
<dbReference type="Proteomes" id="UP000077315">
    <property type="component" value="Unassembled WGS sequence"/>
</dbReference>
<evidence type="ECO:0000256" key="3">
    <source>
        <dbReference type="ARBA" id="ARBA00022552"/>
    </source>
</evidence>
<dbReference type="OrthoDB" id="445326at2759"/>
<keyword evidence="5" id="KW-0687">Ribonucleoprotein</keyword>
<evidence type="ECO:0000256" key="7">
    <source>
        <dbReference type="SAM" id="Coils"/>
    </source>
</evidence>
<dbReference type="VEuPathDB" id="FungiDB:PHYBLDRAFT_157452"/>
<dbReference type="GO" id="GO:0032040">
    <property type="term" value="C:small-subunit processome"/>
    <property type="evidence" value="ECO:0007669"/>
    <property type="project" value="TreeGrafter"/>
</dbReference>
<feature type="coiled-coil region" evidence="7">
    <location>
        <begin position="71"/>
        <end position="103"/>
    </location>
</feature>
<keyword evidence="7" id="KW-0175">Coiled coil</keyword>